<comment type="cofactor">
    <cofactor evidence="2 10">
        <name>Mg(2+)</name>
        <dbReference type="ChEBI" id="CHEBI:18420"/>
    </cofactor>
</comment>
<sequence length="225" mass="23264">MPLPFRTIGFDLDGTLLDTSGDLAATLNRVLAEDGRPALPLDRILSMVGRGVHKLLEQAVAATGGGDAAVVARLYPRFVATYGDHIAEHSRLYPGVLDALDALAAQGITLAVVTNKLEALSLPLLEATGLLPRFTTVIGGDTLGPGTAKPSPAPILEMVRRCGDPAAFVGDSIYDVQAAQAATVPVIACSFGFSQVPVATLGAEAVIDSFAELLPALEALRPISV</sequence>
<evidence type="ECO:0000256" key="10">
    <source>
        <dbReference type="HAMAP-Rule" id="MF_00495"/>
    </source>
</evidence>
<gene>
    <name evidence="11" type="ORF">GGR89_001161</name>
</gene>
<evidence type="ECO:0000256" key="5">
    <source>
        <dbReference type="ARBA" id="ARBA00013078"/>
    </source>
</evidence>
<dbReference type="Proteomes" id="UP000531251">
    <property type="component" value="Unassembled WGS sequence"/>
</dbReference>
<evidence type="ECO:0000313" key="12">
    <source>
        <dbReference type="Proteomes" id="UP000531251"/>
    </source>
</evidence>
<keyword evidence="12" id="KW-1185">Reference proteome</keyword>
<dbReference type="GO" id="GO:0046872">
    <property type="term" value="F:metal ion binding"/>
    <property type="evidence" value="ECO:0007669"/>
    <property type="project" value="UniProtKB-KW"/>
</dbReference>
<dbReference type="GO" id="GO:0046295">
    <property type="term" value="P:glycolate biosynthetic process"/>
    <property type="evidence" value="ECO:0007669"/>
    <property type="project" value="UniProtKB-UniRule"/>
</dbReference>
<evidence type="ECO:0000256" key="9">
    <source>
        <dbReference type="ARBA" id="ARBA00023277"/>
    </source>
</evidence>
<dbReference type="Gene3D" id="3.40.50.1000">
    <property type="entry name" value="HAD superfamily/HAD-like"/>
    <property type="match status" value="1"/>
</dbReference>
<evidence type="ECO:0000256" key="7">
    <source>
        <dbReference type="ARBA" id="ARBA00022801"/>
    </source>
</evidence>
<dbReference type="InterPro" id="IPR036412">
    <property type="entry name" value="HAD-like_sf"/>
</dbReference>
<dbReference type="GO" id="GO:0008967">
    <property type="term" value="F:phosphoglycolate phosphatase activity"/>
    <property type="evidence" value="ECO:0007669"/>
    <property type="project" value="UniProtKB-UniRule"/>
</dbReference>
<comment type="function">
    <text evidence="10">Specifically catalyzes the dephosphorylation of 2-phosphoglycolate. Is involved in the dissimilation of the intracellular 2-phosphoglycolate formed during the DNA repair of 3'-phosphoglycolate ends, a major class of DNA lesions induced by oxidative stress.</text>
</comment>
<proteinExistence type="inferred from homology"/>
<dbReference type="InterPro" id="IPR023214">
    <property type="entry name" value="HAD_sf"/>
</dbReference>
<evidence type="ECO:0000256" key="2">
    <source>
        <dbReference type="ARBA" id="ARBA00001946"/>
    </source>
</evidence>
<dbReference type="RefSeq" id="WP_206434253.1">
    <property type="nucleotide sequence ID" value="NZ_BAAADY010000005.1"/>
</dbReference>
<name>A0A7X5XZU1_9SPHN</name>
<organism evidence="11 12">
    <name type="scientific">Sphingomonas trueperi</name>
    <dbReference type="NCBI Taxonomy" id="53317"/>
    <lineage>
        <taxon>Bacteria</taxon>
        <taxon>Pseudomonadati</taxon>
        <taxon>Pseudomonadota</taxon>
        <taxon>Alphaproteobacteria</taxon>
        <taxon>Sphingomonadales</taxon>
        <taxon>Sphingomonadaceae</taxon>
        <taxon>Sphingomonas</taxon>
    </lineage>
</organism>
<dbReference type="HAMAP" id="MF_00495">
    <property type="entry name" value="GPH_hydrolase_bact"/>
    <property type="match status" value="1"/>
</dbReference>
<feature type="binding site" evidence="10">
    <location>
        <position position="171"/>
    </location>
    <ligand>
        <name>Mg(2+)</name>
        <dbReference type="ChEBI" id="CHEBI:18420"/>
    </ligand>
</feature>
<comment type="caution">
    <text evidence="11">The sequence shown here is derived from an EMBL/GenBank/DDBJ whole genome shotgun (WGS) entry which is preliminary data.</text>
</comment>
<comment type="pathway">
    <text evidence="3 10">Organic acid metabolism; glycolate biosynthesis; glycolate from 2-phosphoglycolate: step 1/1.</text>
</comment>
<dbReference type="InterPro" id="IPR023198">
    <property type="entry name" value="PGP-like_dom2"/>
</dbReference>
<dbReference type="EMBL" id="JAATJB010000002">
    <property type="protein sequence ID" value="NJB96861.1"/>
    <property type="molecule type" value="Genomic_DNA"/>
</dbReference>
<dbReference type="UniPathway" id="UPA00865">
    <property type="reaction ID" value="UER00834"/>
</dbReference>
<feature type="binding site" evidence="10">
    <location>
        <position position="13"/>
    </location>
    <ligand>
        <name>Mg(2+)</name>
        <dbReference type="ChEBI" id="CHEBI:18420"/>
    </ligand>
</feature>
<comment type="catalytic activity">
    <reaction evidence="1 10">
        <text>2-phosphoglycolate + H2O = glycolate + phosphate</text>
        <dbReference type="Rhea" id="RHEA:14369"/>
        <dbReference type="ChEBI" id="CHEBI:15377"/>
        <dbReference type="ChEBI" id="CHEBI:29805"/>
        <dbReference type="ChEBI" id="CHEBI:43474"/>
        <dbReference type="ChEBI" id="CHEBI:58033"/>
        <dbReference type="EC" id="3.1.3.18"/>
    </reaction>
</comment>
<keyword evidence="7 10" id="KW-0378">Hydrolase</keyword>
<evidence type="ECO:0000256" key="6">
    <source>
        <dbReference type="ARBA" id="ARBA00022723"/>
    </source>
</evidence>
<dbReference type="SUPFAM" id="SSF56784">
    <property type="entry name" value="HAD-like"/>
    <property type="match status" value="1"/>
</dbReference>
<feature type="active site" description="Nucleophile" evidence="10">
    <location>
        <position position="11"/>
    </location>
</feature>
<reference evidence="11 12" key="1">
    <citation type="submission" date="2020-03" db="EMBL/GenBank/DDBJ databases">
        <title>Genomic Encyclopedia of Type Strains, Phase IV (KMG-IV): sequencing the most valuable type-strain genomes for metagenomic binning, comparative biology and taxonomic classification.</title>
        <authorList>
            <person name="Goeker M."/>
        </authorList>
    </citation>
    <scope>NUCLEOTIDE SEQUENCE [LARGE SCALE GENOMIC DNA]</scope>
    <source>
        <strain evidence="11 12">DSM 7225</strain>
    </source>
</reference>
<dbReference type="EC" id="3.1.3.18" evidence="5 10"/>
<keyword evidence="9 10" id="KW-0119">Carbohydrate metabolism</keyword>
<dbReference type="InterPro" id="IPR037512">
    <property type="entry name" value="PGPase_prok"/>
</dbReference>
<evidence type="ECO:0000256" key="8">
    <source>
        <dbReference type="ARBA" id="ARBA00022842"/>
    </source>
</evidence>
<evidence type="ECO:0000256" key="4">
    <source>
        <dbReference type="ARBA" id="ARBA00006171"/>
    </source>
</evidence>
<feature type="binding site" evidence="10">
    <location>
        <position position="11"/>
    </location>
    <ligand>
        <name>Mg(2+)</name>
        <dbReference type="ChEBI" id="CHEBI:18420"/>
    </ligand>
</feature>
<evidence type="ECO:0000256" key="1">
    <source>
        <dbReference type="ARBA" id="ARBA00000830"/>
    </source>
</evidence>
<dbReference type="SFLD" id="SFLDS00003">
    <property type="entry name" value="Haloacid_Dehalogenase"/>
    <property type="match status" value="1"/>
</dbReference>
<evidence type="ECO:0000256" key="3">
    <source>
        <dbReference type="ARBA" id="ARBA00004818"/>
    </source>
</evidence>
<keyword evidence="8 10" id="KW-0460">Magnesium</keyword>
<dbReference type="InterPro" id="IPR006439">
    <property type="entry name" value="HAD-SF_hydro_IA"/>
</dbReference>
<dbReference type="GO" id="GO:0005829">
    <property type="term" value="C:cytosol"/>
    <property type="evidence" value="ECO:0007669"/>
    <property type="project" value="TreeGrafter"/>
</dbReference>
<dbReference type="Gene3D" id="1.10.150.240">
    <property type="entry name" value="Putative phosphatase, domain 2"/>
    <property type="match status" value="1"/>
</dbReference>
<accession>A0A7X5XZU1</accession>
<dbReference type="NCBIfam" id="TIGR01549">
    <property type="entry name" value="HAD-SF-IA-v1"/>
    <property type="match status" value="1"/>
</dbReference>
<dbReference type="PANTHER" id="PTHR43434:SF1">
    <property type="entry name" value="PHOSPHOGLYCOLATE PHOSPHATASE"/>
    <property type="match status" value="1"/>
</dbReference>
<protein>
    <recommendedName>
        <fullName evidence="5 10">Phosphoglycolate phosphatase</fullName>
        <shortName evidence="10">PGP</shortName>
        <shortName evidence="10">PGPase</shortName>
        <ecNumber evidence="5 10">3.1.3.18</ecNumber>
    </recommendedName>
</protein>
<dbReference type="AlphaFoldDB" id="A0A7X5XZU1"/>
<keyword evidence="6 10" id="KW-0479">Metal-binding</keyword>
<dbReference type="InterPro" id="IPR050155">
    <property type="entry name" value="HAD-like_hydrolase_sf"/>
</dbReference>
<dbReference type="PANTHER" id="PTHR43434">
    <property type="entry name" value="PHOSPHOGLYCOLATE PHOSPHATASE"/>
    <property type="match status" value="1"/>
</dbReference>
<dbReference type="SFLD" id="SFLDG01129">
    <property type="entry name" value="C1.5:_HAD__Beta-PGM__Phosphata"/>
    <property type="match status" value="1"/>
</dbReference>
<evidence type="ECO:0000313" key="11">
    <source>
        <dbReference type="EMBL" id="NJB96861.1"/>
    </source>
</evidence>
<dbReference type="InterPro" id="IPR041492">
    <property type="entry name" value="HAD_2"/>
</dbReference>
<dbReference type="GO" id="GO:0005975">
    <property type="term" value="P:carbohydrate metabolic process"/>
    <property type="evidence" value="ECO:0007669"/>
    <property type="project" value="InterPro"/>
</dbReference>
<comment type="similarity">
    <text evidence="4 10">Belongs to the HAD-like hydrolase superfamily. CbbY/CbbZ/Gph/YieH family.</text>
</comment>
<dbReference type="Pfam" id="PF13419">
    <property type="entry name" value="HAD_2"/>
    <property type="match status" value="1"/>
</dbReference>
<dbReference type="GO" id="GO:0006281">
    <property type="term" value="P:DNA repair"/>
    <property type="evidence" value="ECO:0007669"/>
    <property type="project" value="TreeGrafter"/>
</dbReference>